<accession>A0A846WN05</accession>
<evidence type="ECO:0000259" key="2">
    <source>
        <dbReference type="Pfam" id="PF00535"/>
    </source>
</evidence>
<sequence length="388" mass="40619">MIIRPRDVLRWVVNSGTALASASLVLTISNARRIRTPDVDALPVAEPLSVLIPMRDEAANAPGCLRAVLAAIDRWPGPARIVVVDDDSTDDTAEILAICAANDPRVTVVAGTPPPAGWLGKSWACHQAAQNVPCGGILAFVDADVRVSPFAFTATVAALRVAGLALLCPYPRQLADSPAERLIQPLLQWSWMSTLPLGIAERSSRPSLSAANGQFLVVDAEIYHRAGGHAAVAGEVLEDIALLRAIKSVGGLGGVGAGAHLAQCRMYHGHREIREGYRKSLWSAFGSPAGAVGVVAMLVLAYIVPAVAALTGSRIGLLGYAAGVASRAISASVTGGRAWPDALAHPLSIAGFAALTADSLQAHRRDRLRWKGRSLPGTTPRGRVTRRG</sequence>
<dbReference type="CDD" id="cd00761">
    <property type="entry name" value="Glyco_tranf_GTA_type"/>
    <property type="match status" value="1"/>
</dbReference>
<dbReference type="Gene3D" id="3.90.550.10">
    <property type="entry name" value="Spore Coat Polysaccharide Biosynthesis Protein SpsA, Chain A"/>
    <property type="match status" value="1"/>
</dbReference>
<evidence type="ECO:0000313" key="4">
    <source>
        <dbReference type="Proteomes" id="UP000563898"/>
    </source>
</evidence>
<dbReference type="SUPFAM" id="SSF53448">
    <property type="entry name" value="Nucleotide-diphospho-sugar transferases"/>
    <property type="match status" value="1"/>
</dbReference>
<proteinExistence type="predicted"/>
<dbReference type="AlphaFoldDB" id="A0A846WN05"/>
<keyword evidence="1" id="KW-0472">Membrane</keyword>
<keyword evidence="3" id="KW-0808">Transferase</keyword>
<dbReference type="Pfam" id="PF00535">
    <property type="entry name" value="Glycos_transf_2"/>
    <property type="match status" value="1"/>
</dbReference>
<dbReference type="Proteomes" id="UP000563898">
    <property type="component" value="Unassembled WGS sequence"/>
</dbReference>
<comment type="caution">
    <text evidence="3">The sequence shown here is derived from an EMBL/GenBank/DDBJ whole genome shotgun (WGS) entry which is preliminary data.</text>
</comment>
<keyword evidence="1" id="KW-0812">Transmembrane</keyword>
<dbReference type="EMBL" id="JAAXPC010000008">
    <property type="protein sequence ID" value="NKY02975.1"/>
    <property type="molecule type" value="Genomic_DNA"/>
</dbReference>
<keyword evidence="1" id="KW-1133">Transmembrane helix</keyword>
<dbReference type="InterPro" id="IPR029044">
    <property type="entry name" value="Nucleotide-diphossugar_trans"/>
</dbReference>
<reference evidence="3 4" key="1">
    <citation type="submission" date="2020-04" db="EMBL/GenBank/DDBJ databases">
        <title>MicrobeNet Type strains.</title>
        <authorList>
            <person name="Nicholson A.C."/>
        </authorList>
    </citation>
    <scope>NUCLEOTIDE SEQUENCE [LARGE SCALE GENOMIC DNA]</scope>
    <source>
        <strain evidence="3 4">ATCC BAA-14</strain>
    </source>
</reference>
<protein>
    <submittedName>
        <fullName evidence="3">Glycosyltransferase</fullName>
    </submittedName>
</protein>
<feature type="domain" description="Glycosyltransferase 2-like" evidence="2">
    <location>
        <begin position="49"/>
        <end position="169"/>
    </location>
</feature>
<dbReference type="PANTHER" id="PTHR43646">
    <property type="entry name" value="GLYCOSYLTRANSFERASE"/>
    <property type="match status" value="1"/>
</dbReference>
<gene>
    <name evidence="3" type="ORF">HGA05_15500</name>
</gene>
<name>A0A846WN05_9ACTN</name>
<dbReference type="PANTHER" id="PTHR43646:SF3">
    <property type="entry name" value="SLR1566 PROTEIN"/>
    <property type="match status" value="1"/>
</dbReference>
<organism evidence="3 4">
    <name type="scientific">Gordonia polyisoprenivorans</name>
    <dbReference type="NCBI Taxonomy" id="84595"/>
    <lineage>
        <taxon>Bacteria</taxon>
        <taxon>Bacillati</taxon>
        <taxon>Actinomycetota</taxon>
        <taxon>Actinomycetes</taxon>
        <taxon>Mycobacteriales</taxon>
        <taxon>Gordoniaceae</taxon>
        <taxon>Gordonia</taxon>
    </lineage>
</organism>
<evidence type="ECO:0000256" key="1">
    <source>
        <dbReference type="SAM" id="Phobius"/>
    </source>
</evidence>
<feature type="transmembrane region" description="Helical" evidence="1">
    <location>
        <begin position="281"/>
        <end position="304"/>
    </location>
</feature>
<evidence type="ECO:0000313" key="3">
    <source>
        <dbReference type="EMBL" id="NKY02975.1"/>
    </source>
</evidence>
<dbReference type="InterPro" id="IPR001173">
    <property type="entry name" value="Glyco_trans_2-like"/>
</dbReference>
<dbReference type="GO" id="GO:0016740">
    <property type="term" value="F:transferase activity"/>
    <property type="evidence" value="ECO:0007669"/>
    <property type="project" value="UniProtKB-KW"/>
</dbReference>
<dbReference type="RefSeq" id="WP_035727326.1">
    <property type="nucleotide sequence ID" value="NZ_JAAXPC010000008.1"/>
</dbReference>